<dbReference type="GO" id="GO:0006400">
    <property type="term" value="P:tRNA modification"/>
    <property type="evidence" value="ECO:0007669"/>
    <property type="project" value="TreeGrafter"/>
</dbReference>
<reference evidence="7" key="1">
    <citation type="submission" date="2025-08" db="UniProtKB">
        <authorList>
            <consortium name="Ensembl"/>
        </authorList>
    </citation>
    <scope>IDENTIFICATION</scope>
</reference>
<dbReference type="PANTHER" id="PTHR21314:SF0">
    <property type="entry name" value="QUEUOSINE 5'-PHOSPHATE N-GLYCOSYLASE_HYDROLASE"/>
    <property type="match status" value="1"/>
</dbReference>
<evidence type="ECO:0000256" key="5">
    <source>
        <dbReference type="ARBA" id="ARBA00048204"/>
    </source>
</evidence>
<dbReference type="GeneTree" id="ENSGT00940000153434"/>
<dbReference type="GO" id="GO:0016787">
    <property type="term" value="F:hydrolase activity"/>
    <property type="evidence" value="ECO:0007669"/>
    <property type="project" value="UniProtKB-KW"/>
</dbReference>
<dbReference type="Ensembl" id="ENSAPOT00000002315.1">
    <property type="protein sequence ID" value="ENSAPOP00000026998.1"/>
    <property type="gene ID" value="ENSAPOG00000011203.1"/>
</dbReference>
<evidence type="ECO:0000313" key="8">
    <source>
        <dbReference type="Proteomes" id="UP000257200"/>
    </source>
</evidence>
<comment type="catalytic activity">
    <reaction evidence="5 6">
        <text>queuosine 5'-phosphate + H2O = queuine + D-ribose 5-phosphate</text>
        <dbReference type="Rhea" id="RHEA:75387"/>
        <dbReference type="ChEBI" id="CHEBI:15377"/>
        <dbReference type="ChEBI" id="CHEBI:17433"/>
        <dbReference type="ChEBI" id="CHEBI:78346"/>
        <dbReference type="ChEBI" id="CHEBI:194371"/>
    </reaction>
    <physiologicalReaction direction="left-to-right" evidence="5 6">
        <dbReference type="Rhea" id="RHEA:75388"/>
    </physiologicalReaction>
</comment>
<evidence type="ECO:0000256" key="2">
    <source>
        <dbReference type="ARBA" id="ARBA00035119"/>
    </source>
</evidence>
<keyword evidence="1 6" id="KW-0378">Hydrolase</keyword>
<reference evidence="7" key="2">
    <citation type="submission" date="2025-09" db="UniProtKB">
        <authorList>
            <consortium name="Ensembl"/>
        </authorList>
    </citation>
    <scope>IDENTIFICATION</scope>
</reference>
<dbReference type="Pfam" id="PF10343">
    <property type="entry name" value="Q_salvage"/>
    <property type="match status" value="1"/>
</dbReference>
<evidence type="ECO:0000256" key="1">
    <source>
        <dbReference type="ARBA" id="ARBA00022801"/>
    </source>
</evidence>
<dbReference type="Proteomes" id="UP000257200">
    <property type="component" value="Unplaced"/>
</dbReference>
<evidence type="ECO:0000256" key="4">
    <source>
        <dbReference type="ARBA" id="ARBA00035393"/>
    </source>
</evidence>
<sequence length="381" mass="43809">MSQGPPSRLMNLWKVLRTESLLLLAPRIRSRMPSTFYRTVSIMEAHLFPRESGQFIAERSRDVFVEDAGVQKVAEMLYALRHSDDLTASGWKKANPLAPAPTSDQALNWVFVVDTMNFSFWPEKETEQCEVTYKGTTYTGYMTLCAAITRAMEEGIPITDPKYFSRISVEELGHVLRSDNETPMPMLQERHQVLTEGGRVLLEHGGSFRSFISQAGSDARKMVELIVQKIPSYKDEATYEGKRISFYKRAQILVADLWGVMEARGHGDIINIDWLTMFADYRVPQALVYLEALRYSDTLMQTLKNGELLCSGDRREVEIRGCSIWSVELIKDRLCKLVQERDGQTCNVNSAIIDFYLWPYAKQHHKEMAHIPIHRTRCIYY</sequence>
<accession>A0A3Q1GAA5</accession>
<dbReference type="EC" id="3.2.2.-" evidence="6"/>
<keyword evidence="8" id="KW-1185">Reference proteome</keyword>
<dbReference type="PANTHER" id="PTHR21314">
    <property type="entry name" value="QUEUOSINE 5'-PHOSPHATE N-GLYCOSYLASE_HYDROLASE-RELATED"/>
    <property type="match status" value="1"/>
</dbReference>
<organism evidence="7 8">
    <name type="scientific">Acanthochromis polyacanthus</name>
    <name type="common">spiny chromis</name>
    <dbReference type="NCBI Taxonomy" id="80966"/>
    <lineage>
        <taxon>Eukaryota</taxon>
        <taxon>Metazoa</taxon>
        <taxon>Chordata</taxon>
        <taxon>Craniata</taxon>
        <taxon>Vertebrata</taxon>
        <taxon>Euteleostomi</taxon>
        <taxon>Actinopterygii</taxon>
        <taxon>Neopterygii</taxon>
        <taxon>Teleostei</taxon>
        <taxon>Neoteleostei</taxon>
        <taxon>Acanthomorphata</taxon>
        <taxon>Ovalentaria</taxon>
        <taxon>Pomacentridae</taxon>
        <taxon>Acanthochromis</taxon>
    </lineage>
</organism>
<protein>
    <recommendedName>
        <fullName evidence="3 6">Queuosine 5'-phosphate N-glycosylase/hydrolase</fullName>
        <ecNumber evidence="6">3.2.2.-</ecNumber>
    </recommendedName>
    <alternativeName>
        <fullName evidence="4 6">Queuosine-nucleotide N-glycosylase/hydrolase</fullName>
    </alternativeName>
</protein>
<name>A0A3Q1GAA5_9TELE</name>
<comment type="function">
    <text evidence="6">Catalyzes the hydrolysis of queuosine 5'-phosphate, releasing the nucleobase queuine (q). Is required for salvage of queuine from exogenous queuosine (Q) that is imported and then converted to queuosine 5'-phosphate intracellularly.</text>
</comment>
<evidence type="ECO:0000313" key="7">
    <source>
        <dbReference type="Ensembl" id="ENSAPOP00000026998.1"/>
    </source>
</evidence>
<evidence type="ECO:0000256" key="3">
    <source>
        <dbReference type="ARBA" id="ARBA00035306"/>
    </source>
</evidence>
<comment type="similarity">
    <text evidence="2 6">Belongs to the QNG1 protein family.</text>
</comment>
<evidence type="ECO:0000256" key="6">
    <source>
        <dbReference type="RuleBase" id="RU365002"/>
    </source>
</evidence>
<dbReference type="AlphaFoldDB" id="A0A3Q1GAA5"/>
<proteinExistence type="inferred from homology"/>
<dbReference type="InterPro" id="IPR019438">
    <property type="entry name" value="Q_salvage"/>
</dbReference>